<feature type="non-terminal residue" evidence="1">
    <location>
        <position position="1"/>
    </location>
</feature>
<reference evidence="1" key="1">
    <citation type="journal article" date="2015" name="Nature">
        <title>Complex archaea that bridge the gap between prokaryotes and eukaryotes.</title>
        <authorList>
            <person name="Spang A."/>
            <person name="Saw J.H."/>
            <person name="Jorgensen S.L."/>
            <person name="Zaremba-Niedzwiedzka K."/>
            <person name="Martijn J."/>
            <person name="Lind A.E."/>
            <person name="van Eijk R."/>
            <person name="Schleper C."/>
            <person name="Guy L."/>
            <person name="Ettema T.J."/>
        </authorList>
    </citation>
    <scope>NUCLEOTIDE SEQUENCE</scope>
</reference>
<proteinExistence type="predicted"/>
<sequence length="52" mass="6183">GRSCIFVCLLSFFPWSRHVQYGLTAVIRFFDNIRYSAIHIRFAGRYHNEGLF</sequence>
<accession>A0A0F9BYY9</accession>
<dbReference type="AlphaFoldDB" id="A0A0F9BYY9"/>
<name>A0A0F9BYY9_9ZZZZ</name>
<protein>
    <submittedName>
        <fullName evidence="1">Uncharacterized protein</fullName>
    </submittedName>
</protein>
<comment type="caution">
    <text evidence="1">The sequence shown here is derived from an EMBL/GenBank/DDBJ whole genome shotgun (WGS) entry which is preliminary data.</text>
</comment>
<organism evidence="1">
    <name type="scientific">marine sediment metagenome</name>
    <dbReference type="NCBI Taxonomy" id="412755"/>
    <lineage>
        <taxon>unclassified sequences</taxon>
        <taxon>metagenomes</taxon>
        <taxon>ecological metagenomes</taxon>
    </lineage>
</organism>
<evidence type="ECO:0000313" key="1">
    <source>
        <dbReference type="EMBL" id="KKL19167.1"/>
    </source>
</evidence>
<gene>
    <name evidence="1" type="ORF">LCGC14_2468190</name>
</gene>
<dbReference type="EMBL" id="LAZR01038588">
    <property type="protein sequence ID" value="KKL19167.1"/>
    <property type="molecule type" value="Genomic_DNA"/>
</dbReference>